<keyword evidence="3" id="KW-0472">Membrane</keyword>
<evidence type="ECO:0008006" key="6">
    <source>
        <dbReference type="Google" id="ProtNLM"/>
    </source>
</evidence>
<dbReference type="AlphaFoldDB" id="A0AAD3D580"/>
<dbReference type="GO" id="GO:0005739">
    <property type="term" value="C:mitochondrion"/>
    <property type="evidence" value="ECO:0007669"/>
    <property type="project" value="TreeGrafter"/>
</dbReference>
<keyword evidence="5" id="KW-1185">Reference proteome</keyword>
<keyword evidence="1" id="KW-0210">Decarboxylase</keyword>
<evidence type="ECO:0000256" key="3">
    <source>
        <dbReference type="SAM" id="Phobius"/>
    </source>
</evidence>
<evidence type="ECO:0000256" key="2">
    <source>
        <dbReference type="ARBA" id="ARBA00023239"/>
    </source>
</evidence>
<proteinExistence type="predicted"/>
<reference evidence="4 5" key="1">
    <citation type="journal article" date="2021" name="Sci. Rep.">
        <title>The genome of the diatom Chaetoceros tenuissimus carries an ancient integrated fragment of an extant virus.</title>
        <authorList>
            <person name="Hongo Y."/>
            <person name="Kimura K."/>
            <person name="Takaki Y."/>
            <person name="Yoshida Y."/>
            <person name="Baba S."/>
            <person name="Kobayashi G."/>
            <person name="Nagasaki K."/>
            <person name="Hano T."/>
            <person name="Tomaru Y."/>
        </authorList>
    </citation>
    <scope>NUCLEOTIDE SEQUENCE [LARGE SCALE GENOMIC DNA]</scope>
    <source>
        <strain evidence="4 5">NIES-3715</strain>
    </source>
</reference>
<comment type="caution">
    <text evidence="4">The sequence shown here is derived from an EMBL/GenBank/DDBJ whole genome shotgun (WGS) entry which is preliminary data.</text>
</comment>
<sequence length="335" mass="38262">MWLFQLGDYLALLLLKCLPKRISTRIQENASTYKVYNLSTKQYKTKPRMTFFEAVFATILFDLALFGTSNPIINFIIAFFTHLQNSWDKPFKSKQEANLQITEFCNRLRIQSTPWIWEKPMEEYISLNDFFSRTYLPEIFPLLGKADMVSPASCTMRRYNHDSNLQQILIKGCDYRIEDIGLPHDDLKLFKENPVLIGYLSPTDYHRVHSPIAGKITHLSLEGADRKSASVKFFDGKFNLLNENKRLVIVIETNEVKVSVVVIGGIGVDTIAYNPNILGQHIDKGQELSAFRAGGSAIAVFTTAKLEFEEDFEKASENYSYVEVHVGESLANFSK</sequence>
<accession>A0AAD3D580</accession>
<dbReference type="GO" id="GO:0004609">
    <property type="term" value="F:phosphatidylserine decarboxylase activity"/>
    <property type="evidence" value="ECO:0007669"/>
    <property type="project" value="InterPro"/>
</dbReference>
<evidence type="ECO:0000256" key="1">
    <source>
        <dbReference type="ARBA" id="ARBA00022793"/>
    </source>
</evidence>
<dbReference type="Proteomes" id="UP001054902">
    <property type="component" value="Unassembled WGS sequence"/>
</dbReference>
<name>A0AAD3D580_9STRA</name>
<dbReference type="InterPro" id="IPR003817">
    <property type="entry name" value="PS_Dcarbxylase"/>
</dbReference>
<dbReference type="PANTHER" id="PTHR10067:SF6">
    <property type="entry name" value="PHOSPHATIDYLSERINE DECARBOXYLASE PROENZYME, MITOCHONDRIAL"/>
    <property type="match status" value="1"/>
</dbReference>
<dbReference type="GO" id="GO:0006646">
    <property type="term" value="P:phosphatidylethanolamine biosynthetic process"/>
    <property type="evidence" value="ECO:0007669"/>
    <property type="project" value="TreeGrafter"/>
</dbReference>
<organism evidence="4 5">
    <name type="scientific">Chaetoceros tenuissimus</name>
    <dbReference type="NCBI Taxonomy" id="426638"/>
    <lineage>
        <taxon>Eukaryota</taxon>
        <taxon>Sar</taxon>
        <taxon>Stramenopiles</taxon>
        <taxon>Ochrophyta</taxon>
        <taxon>Bacillariophyta</taxon>
        <taxon>Coscinodiscophyceae</taxon>
        <taxon>Chaetocerotophycidae</taxon>
        <taxon>Chaetocerotales</taxon>
        <taxon>Chaetocerotaceae</taxon>
        <taxon>Chaetoceros</taxon>
    </lineage>
</organism>
<gene>
    <name evidence="4" type="ORF">CTEN210_13461</name>
</gene>
<dbReference type="PANTHER" id="PTHR10067">
    <property type="entry name" value="PHOSPHATIDYLSERINE DECARBOXYLASE"/>
    <property type="match status" value="1"/>
</dbReference>
<evidence type="ECO:0000313" key="4">
    <source>
        <dbReference type="EMBL" id="GFH56985.1"/>
    </source>
</evidence>
<keyword evidence="3" id="KW-0812">Transmembrane</keyword>
<dbReference type="Pfam" id="PF02666">
    <property type="entry name" value="PS_Dcarbxylase"/>
    <property type="match status" value="1"/>
</dbReference>
<evidence type="ECO:0000313" key="5">
    <source>
        <dbReference type="Proteomes" id="UP001054902"/>
    </source>
</evidence>
<dbReference type="EMBL" id="BLLK01000057">
    <property type="protein sequence ID" value="GFH56985.1"/>
    <property type="molecule type" value="Genomic_DNA"/>
</dbReference>
<keyword evidence="3" id="KW-1133">Transmembrane helix</keyword>
<protein>
    <recommendedName>
        <fullName evidence="6">Phosphatidylserine decarboxylase</fullName>
    </recommendedName>
</protein>
<keyword evidence="2" id="KW-0456">Lyase</keyword>
<feature type="transmembrane region" description="Helical" evidence="3">
    <location>
        <begin position="51"/>
        <end position="80"/>
    </location>
</feature>